<evidence type="ECO:0000256" key="1">
    <source>
        <dbReference type="SAM" id="MobiDB-lite"/>
    </source>
</evidence>
<protein>
    <submittedName>
        <fullName evidence="2">YbjN domain-containing protein</fullName>
    </submittedName>
</protein>
<sequence length="182" mass="20707">MGTAISPLARRVRQYFDDNDIHYFFDGKSRFRVMLPVECRMHHIDLSINTCEEIFLLLAHPSIKPDRTDEATIRKLVMMLTRANYKLRMGNFDIDPDDGDTFFRICVPYGDGDLPSERMLDALIATACSTWTDYGDDYLRLVLADFIDGDEDGATDDEDDPDEDDGENTDDVDTESSSEPAD</sequence>
<evidence type="ECO:0000313" key="2">
    <source>
        <dbReference type="EMBL" id="MBT1173807.1"/>
    </source>
</evidence>
<name>A0ABS5USD4_9BIFI</name>
<dbReference type="Pfam" id="PF10722">
    <property type="entry name" value="YbjN"/>
    <property type="match status" value="1"/>
</dbReference>
<feature type="region of interest" description="Disordered" evidence="1">
    <location>
        <begin position="150"/>
        <end position="182"/>
    </location>
</feature>
<proteinExistence type="predicted"/>
<comment type="caution">
    <text evidence="2">The sequence shown here is derived from an EMBL/GenBank/DDBJ whole genome shotgun (WGS) entry which is preliminary data.</text>
</comment>
<dbReference type="RefSeq" id="WP_214359040.1">
    <property type="nucleotide sequence ID" value="NZ_JAFEJS010000015.1"/>
</dbReference>
<evidence type="ECO:0000313" key="3">
    <source>
        <dbReference type="Proteomes" id="UP000773064"/>
    </source>
</evidence>
<keyword evidence="3" id="KW-1185">Reference proteome</keyword>
<dbReference type="Proteomes" id="UP000773064">
    <property type="component" value="Unassembled WGS sequence"/>
</dbReference>
<organism evidence="2 3">
    <name type="scientific">Bifidobacterium santillanense</name>
    <dbReference type="NCBI Taxonomy" id="2809028"/>
    <lineage>
        <taxon>Bacteria</taxon>
        <taxon>Bacillati</taxon>
        <taxon>Actinomycetota</taxon>
        <taxon>Actinomycetes</taxon>
        <taxon>Bifidobacteriales</taxon>
        <taxon>Bifidobacteriaceae</taxon>
        <taxon>Bifidobacterium</taxon>
    </lineage>
</organism>
<gene>
    <name evidence="2" type="ORF">JS528_10775</name>
</gene>
<accession>A0ABS5USD4</accession>
<dbReference type="InterPro" id="IPR019660">
    <property type="entry name" value="Put_sensory_transdc_reg_YbjN"/>
</dbReference>
<dbReference type="EMBL" id="JAFEJS010000015">
    <property type="protein sequence ID" value="MBT1173807.1"/>
    <property type="molecule type" value="Genomic_DNA"/>
</dbReference>
<reference evidence="2 3" key="1">
    <citation type="journal article" date="2021" name="Environ. Microbiol.">
        <title>Genetic insights into the dark matter of the mammalian gut microbiota through targeted genome reconstruction.</title>
        <authorList>
            <person name="Lugli G.A."/>
            <person name="Alessandri G."/>
            <person name="Milani C."/>
            <person name="Viappiani A."/>
            <person name="Fontana F."/>
            <person name="Tarracchini C."/>
            <person name="Mancabelli L."/>
            <person name="Argentini C."/>
            <person name="Ruiz L."/>
            <person name="Margolles A."/>
            <person name="van Sinderen D."/>
            <person name="Turroni F."/>
            <person name="Ventura M."/>
        </authorList>
    </citation>
    <scope>NUCLEOTIDE SEQUENCE [LARGE SCALE GENOMIC DNA]</scope>
    <source>
        <strain evidence="2 3">MA2</strain>
    </source>
</reference>